<comment type="caution">
    <text evidence="2">The sequence shown here is derived from an EMBL/GenBank/DDBJ whole genome shotgun (WGS) entry which is preliminary data.</text>
</comment>
<dbReference type="Proteomes" id="UP000765509">
    <property type="component" value="Unassembled WGS sequence"/>
</dbReference>
<proteinExistence type="predicted"/>
<evidence type="ECO:0000256" key="1">
    <source>
        <dbReference type="SAM" id="MobiDB-lite"/>
    </source>
</evidence>
<protein>
    <submittedName>
        <fullName evidence="2">Uncharacterized protein</fullName>
    </submittedName>
</protein>
<sequence>MPFINQKNAKAYQVNLESEKPQNSQSLSPSTSSTKSFHYYYPKRGETQTGEESPINYIIPVGTHRTKKKVQKIVTDYFQKLLKELFETKKKSEKQKINKDYINMDSASSSKIQHNQDESKEEIINEETMKGKEDSSDVEILNQRMLEIPQELIELLKKEWKRKESSFTTENSPMEENTTMPRIFRQERSPSPFSMPIASSTPFTSQRQNMLPKRVNIHAQVSSPLQQEIP</sequence>
<keyword evidence="3" id="KW-1185">Reference proteome</keyword>
<dbReference type="EMBL" id="AVOT02008817">
    <property type="protein sequence ID" value="MBW0486804.1"/>
    <property type="molecule type" value="Genomic_DNA"/>
</dbReference>
<organism evidence="2 3">
    <name type="scientific">Austropuccinia psidii MF-1</name>
    <dbReference type="NCBI Taxonomy" id="1389203"/>
    <lineage>
        <taxon>Eukaryota</taxon>
        <taxon>Fungi</taxon>
        <taxon>Dikarya</taxon>
        <taxon>Basidiomycota</taxon>
        <taxon>Pucciniomycotina</taxon>
        <taxon>Pucciniomycetes</taxon>
        <taxon>Pucciniales</taxon>
        <taxon>Sphaerophragmiaceae</taxon>
        <taxon>Austropuccinia</taxon>
    </lineage>
</organism>
<gene>
    <name evidence="2" type="ORF">O181_026519</name>
</gene>
<dbReference type="AlphaFoldDB" id="A0A9Q3H1P6"/>
<evidence type="ECO:0000313" key="3">
    <source>
        <dbReference type="Proteomes" id="UP000765509"/>
    </source>
</evidence>
<reference evidence="2" key="1">
    <citation type="submission" date="2021-03" db="EMBL/GenBank/DDBJ databases">
        <title>Draft genome sequence of rust myrtle Austropuccinia psidii MF-1, a brazilian biotype.</title>
        <authorList>
            <person name="Quecine M.C."/>
            <person name="Pachon D.M.R."/>
            <person name="Bonatelli M.L."/>
            <person name="Correr F.H."/>
            <person name="Franceschini L.M."/>
            <person name="Leite T.F."/>
            <person name="Margarido G.R.A."/>
            <person name="Almeida C.A."/>
            <person name="Ferrarezi J.A."/>
            <person name="Labate C.A."/>
        </authorList>
    </citation>
    <scope>NUCLEOTIDE SEQUENCE</scope>
    <source>
        <strain evidence="2">MF-1</strain>
    </source>
</reference>
<evidence type="ECO:0000313" key="2">
    <source>
        <dbReference type="EMBL" id="MBW0486804.1"/>
    </source>
</evidence>
<feature type="region of interest" description="Disordered" evidence="1">
    <location>
        <begin position="16"/>
        <end position="52"/>
    </location>
</feature>
<name>A0A9Q3H1P6_9BASI</name>
<accession>A0A9Q3H1P6</accession>
<feature type="compositionally biased region" description="Low complexity" evidence="1">
    <location>
        <begin position="21"/>
        <end position="36"/>
    </location>
</feature>